<feature type="domain" description="AAA+ ATPase" evidence="10">
    <location>
        <begin position="617"/>
        <end position="770"/>
    </location>
</feature>
<keyword evidence="12" id="KW-1185">Reference proteome</keyword>
<feature type="compositionally biased region" description="Basic and acidic residues" evidence="9">
    <location>
        <begin position="304"/>
        <end position="330"/>
    </location>
</feature>
<evidence type="ECO:0000256" key="7">
    <source>
        <dbReference type="ARBA" id="ARBA00023306"/>
    </source>
</evidence>
<feature type="compositionally biased region" description="Acidic residues" evidence="9">
    <location>
        <begin position="206"/>
        <end position="215"/>
    </location>
</feature>
<dbReference type="OMA" id="RWLKGWE"/>
<evidence type="ECO:0000256" key="8">
    <source>
        <dbReference type="ARBA" id="ARBA00043975"/>
    </source>
</evidence>
<evidence type="ECO:0000256" key="9">
    <source>
        <dbReference type="SAM" id="MobiDB-lite"/>
    </source>
</evidence>
<dbReference type="PANTHER" id="PTHR46765:SF1">
    <property type="entry name" value="P-LOOP CONTAINING NUCLEOSIDE TRIPHOSPHATE HYDROLASES SUPERFAMILY PROTEIN"/>
    <property type="match status" value="1"/>
</dbReference>
<dbReference type="STRING" id="645134.A0A0L0HST2"/>
<dbReference type="RefSeq" id="XP_016612460.1">
    <property type="nucleotide sequence ID" value="XM_016748483.1"/>
</dbReference>
<dbReference type="CDD" id="cd00009">
    <property type="entry name" value="AAA"/>
    <property type="match status" value="1"/>
</dbReference>
<protein>
    <recommendedName>
        <fullName evidence="10">AAA+ ATPase domain-containing protein</fullName>
    </recommendedName>
</protein>
<dbReference type="Pfam" id="PF00004">
    <property type="entry name" value="AAA"/>
    <property type="match status" value="1"/>
</dbReference>
<organism evidence="11 12">
    <name type="scientific">Spizellomyces punctatus (strain DAOM BR117)</name>
    <dbReference type="NCBI Taxonomy" id="645134"/>
    <lineage>
        <taxon>Eukaryota</taxon>
        <taxon>Fungi</taxon>
        <taxon>Fungi incertae sedis</taxon>
        <taxon>Chytridiomycota</taxon>
        <taxon>Chytridiomycota incertae sedis</taxon>
        <taxon>Chytridiomycetes</taxon>
        <taxon>Spizellomycetales</taxon>
        <taxon>Spizellomycetaceae</taxon>
        <taxon>Spizellomyces</taxon>
    </lineage>
</organism>
<evidence type="ECO:0000313" key="12">
    <source>
        <dbReference type="Proteomes" id="UP000053201"/>
    </source>
</evidence>
<dbReference type="FunCoup" id="A0A0L0HST2">
    <property type="interactions" value="560"/>
</dbReference>
<dbReference type="GO" id="GO:0005524">
    <property type="term" value="F:ATP binding"/>
    <property type="evidence" value="ECO:0007669"/>
    <property type="project" value="UniProtKB-KW"/>
</dbReference>
<feature type="region of interest" description="Disordered" evidence="9">
    <location>
        <begin position="190"/>
        <end position="224"/>
    </location>
</feature>
<dbReference type="InterPro" id="IPR053016">
    <property type="entry name" value="CTF18-RFC_complex"/>
</dbReference>
<feature type="region of interest" description="Disordered" evidence="9">
    <location>
        <begin position="274"/>
        <end position="431"/>
    </location>
</feature>
<dbReference type="CDD" id="cd18140">
    <property type="entry name" value="HLD_clamp_RFC"/>
    <property type="match status" value="1"/>
</dbReference>
<keyword evidence="3" id="KW-0547">Nucleotide-binding</keyword>
<evidence type="ECO:0000313" key="11">
    <source>
        <dbReference type="EMBL" id="KND04421.1"/>
    </source>
</evidence>
<comment type="similarity">
    <text evidence="8">Belongs to the activator 1 small subunits family. CTF18 subfamily.</text>
</comment>
<dbReference type="GO" id="GO:0005634">
    <property type="term" value="C:nucleus"/>
    <property type="evidence" value="ECO:0007669"/>
    <property type="project" value="UniProtKB-SubCell"/>
</dbReference>
<keyword evidence="2" id="KW-0235">DNA replication</keyword>
<dbReference type="Proteomes" id="UP000053201">
    <property type="component" value="Unassembled WGS sequence"/>
</dbReference>
<dbReference type="Gene3D" id="1.10.8.60">
    <property type="match status" value="1"/>
</dbReference>
<dbReference type="GO" id="GO:0003677">
    <property type="term" value="F:DNA binding"/>
    <property type="evidence" value="ECO:0007669"/>
    <property type="project" value="UniProtKB-KW"/>
</dbReference>
<dbReference type="AlphaFoldDB" id="A0A0L0HST2"/>
<feature type="compositionally biased region" description="Polar residues" evidence="9">
    <location>
        <begin position="381"/>
        <end position="399"/>
    </location>
</feature>
<evidence type="ECO:0000256" key="5">
    <source>
        <dbReference type="ARBA" id="ARBA00023125"/>
    </source>
</evidence>
<evidence type="ECO:0000259" key="10">
    <source>
        <dbReference type="SMART" id="SM00382"/>
    </source>
</evidence>
<dbReference type="InterPro" id="IPR047854">
    <property type="entry name" value="RFC_lid"/>
</dbReference>
<dbReference type="InterPro" id="IPR003959">
    <property type="entry name" value="ATPase_AAA_core"/>
</dbReference>
<dbReference type="Gene3D" id="3.40.50.300">
    <property type="entry name" value="P-loop containing nucleotide triphosphate hydrolases"/>
    <property type="match status" value="1"/>
</dbReference>
<proteinExistence type="inferred from homology"/>
<dbReference type="GO" id="GO:0006260">
    <property type="term" value="P:DNA replication"/>
    <property type="evidence" value="ECO:0007669"/>
    <property type="project" value="UniProtKB-KW"/>
</dbReference>
<accession>A0A0L0HST2</accession>
<keyword evidence="4" id="KW-0067">ATP-binding</keyword>
<evidence type="ECO:0000256" key="1">
    <source>
        <dbReference type="ARBA" id="ARBA00004123"/>
    </source>
</evidence>
<dbReference type="PANTHER" id="PTHR46765">
    <property type="entry name" value="P-LOOP CONTAINING NUCLEOSIDE TRIPHOSPHATE HYDROLASES SUPERFAMILY PROTEIN"/>
    <property type="match status" value="1"/>
</dbReference>
<keyword evidence="7" id="KW-0131">Cell cycle</keyword>
<comment type="subcellular location">
    <subcellularLocation>
        <location evidence="1">Nucleus</location>
    </subcellularLocation>
</comment>
<dbReference type="SUPFAM" id="SSF52540">
    <property type="entry name" value="P-loop containing nucleoside triphosphate hydrolases"/>
    <property type="match status" value="1"/>
</dbReference>
<dbReference type="InParanoid" id="A0A0L0HST2"/>
<feature type="region of interest" description="Disordered" evidence="9">
    <location>
        <begin position="26"/>
        <end position="96"/>
    </location>
</feature>
<dbReference type="EMBL" id="KQ257450">
    <property type="protein sequence ID" value="KND04421.1"/>
    <property type="molecule type" value="Genomic_DNA"/>
</dbReference>
<keyword evidence="6" id="KW-0539">Nucleus</keyword>
<evidence type="ECO:0000256" key="4">
    <source>
        <dbReference type="ARBA" id="ARBA00022840"/>
    </source>
</evidence>
<dbReference type="InterPro" id="IPR027417">
    <property type="entry name" value="P-loop_NTPase"/>
</dbReference>
<evidence type="ECO:0000256" key="3">
    <source>
        <dbReference type="ARBA" id="ARBA00022741"/>
    </source>
</evidence>
<dbReference type="VEuPathDB" id="FungiDB:SPPG_00150"/>
<evidence type="ECO:0000256" key="2">
    <source>
        <dbReference type="ARBA" id="ARBA00022705"/>
    </source>
</evidence>
<reference evidence="11 12" key="1">
    <citation type="submission" date="2009-08" db="EMBL/GenBank/DDBJ databases">
        <title>The Genome Sequence of Spizellomyces punctatus strain DAOM BR117.</title>
        <authorList>
            <consortium name="The Broad Institute Genome Sequencing Platform"/>
            <person name="Russ C."/>
            <person name="Cuomo C."/>
            <person name="Shea T."/>
            <person name="Young S.K."/>
            <person name="Zeng Q."/>
            <person name="Koehrsen M."/>
            <person name="Haas B."/>
            <person name="Borodovsky M."/>
            <person name="Guigo R."/>
            <person name="Alvarado L."/>
            <person name="Berlin A."/>
            <person name="Bochicchio J."/>
            <person name="Borenstein D."/>
            <person name="Chapman S."/>
            <person name="Chen Z."/>
            <person name="Engels R."/>
            <person name="Freedman E."/>
            <person name="Gellesch M."/>
            <person name="Goldberg J."/>
            <person name="Griggs A."/>
            <person name="Gujja S."/>
            <person name="Heiman D."/>
            <person name="Hepburn T."/>
            <person name="Howarth C."/>
            <person name="Jen D."/>
            <person name="Larson L."/>
            <person name="Lewis B."/>
            <person name="Mehta T."/>
            <person name="Park D."/>
            <person name="Pearson M."/>
            <person name="Roberts A."/>
            <person name="Saif S."/>
            <person name="Shenoy N."/>
            <person name="Sisk P."/>
            <person name="Stolte C."/>
            <person name="Sykes S."/>
            <person name="Thomson T."/>
            <person name="Walk T."/>
            <person name="White J."/>
            <person name="Yandava C."/>
            <person name="Burger G."/>
            <person name="Gray M.W."/>
            <person name="Holland P.W.H."/>
            <person name="King N."/>
            <person name="Lang F.B.F."/>
            <person name="Roger A.J."/>
            <person name="Ruiz-Trillo I."/>
            <person name="Lander E."/>
            <person name="Nusbaum C."/>
        </authorList>
    </citation>
    <scope>NUCLEOTIDE SEQUENCE [LARGE SCALE GENOMIC DNA]</scope>
    <source>
        <strain evidence="11 12">DAOM BR117</strain>
    </source>
</reference>
<dbReference type="SMART" id="SM00382">
    <property type="entry name" value="AAA"/>
    <property type="match status" value="1"/>
</dbReference>
<dbReference type="OrthoDB" id="2195431at2759"/>
<keyword evidence="5" id="KW-0238">DNA-binding</keyword>
<feature type="compositionally biased region" description="Basic and acidic residues" evidence="9">
    <location>
        <begin position="338"/>
        <end position="349"/>
    </location>
</feature>
<dbReference type="GeneID" id="27683896"/>
<feature type="compositionally biased region" description="Polar residues" evidence="9">
    <location>
        <begin position="421"/>
        <end position="431"/>
    </location>
</feature>
<gene>
    <name evidence="11" type="ORF">SPPG_00150</name>
</gene>
<sequence length="1237" mass="137688">MDLDVDDIDLWEAEHGDELQAFAEMESATAGLQDAQDIFQSRPHRPTNRQHSMFNADARNRIQDQQADSSRPNPFSSSPPPFSSPSVGRPLPTSSNYHTLQRKLKNASSPLQSLRPGPALYATDTQVTGFSFGESLDESSFGGMVGMPESSPAKRSTVVESGMMDLGFGDDDENGIVMREDALTGGQKKLMPRERNTSGDLGFGWGDEDSSDGEIDGLAASKSPTLTSTFGNNQLGNDSDALQTTNSISAHEENVRRALIGDIFGKRSMLGQSLESRKRPLEGQDEQLPSKRSVIDRAFGGDVPGDRDKARSALEEKRAGKRPLEARENDSSDAFWSRLREDRNDESNRVGDTCTHRRPMFAENDDGDGPLQYPDSDSDTELSSNPPSRSHLQPNNQSKALPPIVERPEGSTLPNIEHQRPNASKKSTRSSLTLIPRNYAVLPADTNRFRVATTSTGKRLYFPLKRKQPLTTAAIDTRGNKPQLLESSIYKMMEELDAQRTRAAQEESAKAYLREEYMKMGESPPDFDHEVEEVEGDKAGITVTGEGKKGKAKLWVDKYAPRMYVDLVGDERINREVLTWVKEWDYCVFKKHSKRASAKGTEKVEQIHSKDHFHRPDKKVLLLTGPPGLGKTTLAHVIARHAGYRVVEINASDDRTGDSIKQRLVGALETQSVLGSRKPCLVLIDEIDGASASGQGDQNFIKLLTEFILGETPSTKKDDATQAASGTNSKKPTKRRALIRPIICICNDPYAPVLRPLRHLAHIVNFRTPPVKTLAKRLHEICRWENLQTDLRTLTALCELTDGDIRSCLHTLQFLKRRCKILTVDALAKLDIGNKDMGKGLWVVWEEMFRVGIKKGGSVRGNMKGAAEETGRYIPRLHSIITSNGEYEKIMQGCFENYLRTKIFDTVSSTVTVTGGLPQTKIEQALDWLAFYDRIQYTAHAKHIMEVGGYLPYAIINFHRFFASAKRLRLEYPRAEVATALAKQSNQNILINLQTGMPPIARRTWNRVAVIMVELVSYLLRILSPEMRPVNIQLLKPSERQDLIRLVDVMVGLGIRFRQQKGEDGYYGFLLDPPIDVLLKSLTAGLGRSVLAAVLSAKRVLGAPYAVKQMVALEVDREILRRAEAAALERVTAKRGAQGDTEGATKEKPPKSKPPKPKTFQEYAIQPLEDRKPARDFFGRLIIIDEATNDGENTIQGQKGNVGSASKEAQMKAKVRFSYNEGFSNAVRKPVYIKDLL</sequence>
<feature type="region of interest" description="Disordered" evidence="9">
    <location>
        <begin position="1131"/>
        <end position="1158"/>
    </location>
</feature>
<name>A0A0L0HST2_SPIPD</name>
<dbReference type="GO" id="GO:0016887">
    <property type="term" value="F:ATP hydrolysis activity"/>
    <property type="evidence" value="ECO:0007669"/>
    <property type="project" value="InterPro"/>
</dbReference>
<dbReference type="eggNOG" id="KOG1969">
    <property type="taxonomic scope" value="Eukaryota"/>
</dbReference>
<dbReference type="InterPro" id="IPR003593">
    <property type="entry name" value="AAA+_ATPase"/>
</dbReference>
<evidence type="ECO:0000256" key="6">
    <source>
        <dbReference type="ARBA" id="ARBA00023242"/>
    </source>
</evidence>